<reference evidence="2" key="1">
    <citation type="submission" date="2021-03" db="EMBL/GenBank/DDBJ databases">
        <title>Chromosome level genome of the anhydrobiotic midge Polypedilum vanderplanki.</title>
        <authorList>
            <person name="Yoshida Y."/>
            <person name="Kikawada T."/>
            <person name="Gusev O."/>
        </authorList>
    </citation>
    <scope>NUCLEOTIDE SEQUENCE</scope>
    <source>
        <strain evidence="2">NIAS01</strain>
        <tissue evidence="2">Whole body or cell culture</tissue>
    </source>
</reference>
<dbReference type="Proteomes" id="UP001107558">
    <property type="component" value="Chromosome 3"/>
</dbReference>
<keyword evidence="1" id="KW-0732">Signal</keyword>
<protein>
    <recommendedName>
        <fullName evidence="4">Chemosensory protein</fullName>
    </recommendedName>
</protein>
<sequence>MRSNILICVTFLATVVIGIYGQNSKLENFDIDTILKNDRILNNYLKCLLDKGPCTNEGRELKKALPETLETNCAKCSDKQRRQTRKLIDHLENKKPQLFKQVQAKFDPTGEYTRNFKALNN</sequence>
<evidence type="ECO:0000256" key="1">
    <source>
        <dbReference type="SAM" id="SignalP"/>
    </source>
</evidence>
<dbReference type="EMBL" id="JADBJN010000003">
    <property type="protein sequence ID" value="KAG5671619.1"/>
    <property type="molecule type" value="Genomic_DNA"/>
</dbReference>
<gene>
    <name evidence="2" type="ORF">PVAND_001812</name>
</gene>
<dbReference type="SUPFAM" id="SSF100910">
    <property type="entry name" value="Chemosensory protein Csp2"/>
    <property type="match status" value="1"/>
</dbReference>
<feature type="signal peptide" evidence="1">
    <location>
        <begin position="1"/>
        <end position="21"/>
    </location>
</feature>
<evidence type="ECO:0000313" key="3">
    <source>
        <dbReference type="Proteomes" id="UP001107558"/>
    </source>
</evidence>
<keyword evidence="3" id="KW-1185">Reference proteome</keyword>
<dbReference type="Gene3D" id="1.10.2080.10">
    <property type="entry name" value="Insect odorant-binding protein A10/Ejaculatory bulb-specific protein 3"/>
    <property type="match status" value="1"/>
</dbReference>
<dbReference type="AlphaFoldDB" id="A0A9J6BQC2"/>
<dbReference type="OrthoDB" id="6344725at2759"/>
<dbReference type="PANTHER" id="PTHR11257">
    <property type="entry name" value="CHEMOSENSORY PROTEIN-RELATED"/>
    <property type="match status" value="1"/>
</dbReference>
<accession>A0A9J6BQC2</accession>
<dbReference type="InterPro" id="IPR036682">
    <property type="entry name" value="OS_D_A10/PebIII_sf"/>
</dbReference>
<dbReference type="InterPro" id="IPR005055">
    <property type="entry name" value="A10/PebIII"/>
</dbReference>
<dbReference type="PANTHER" id="PTHR11257:SF13">
    <property type="entry name" value="GEO07322P1"/>
    <property type="match status" value="1"/>
</dbReference>
<proteinExistence type="predicted"/>
<feature type="chain" id="PRO_5039944508" description="Chemosensory protein" evidence="1">
    <location>
        <begin position="22"/>
        <end position="121"/>
    </location>
</feature>
<organism evidence="2 3">
    <name type="scientific">Polypedilum vanderplanki</name>
    <name type="common">Sleeping chironomid midge</name>
    <dbReference type="NCBI Taxonomy" id="319348"/>
    <lineage>
        <taxon>Eukaryota</taxon>
        <taxon>Metazoa</taxon>
        <taxon>Ecdysozoa</taxon>
        <taxon>Arthropoda</taxon>
        <taxon>Hexapoda</taxon>
        <taxon>Insecta</taxon>
        <taxon>Pterygota</taxon>
        <taxon>Neoptera</taxon>
        <taxon>Endopterygota</taxon>
        <taxon>Diptera</taxon>
        <taxon>Nematocera</taxon>
        <taxon>Chironomoidea</taxon>
        <taxon>Chironomidae</taxon>
        <taxon>Chironominae</taxon>
        <taxon>Polypedilum</taxon>
        <taxon>Polypedilum</taxon>
    </lineage>
</organism>
<dbReference type="Pfam" id="PF03392">
    <property type="entry name" value="OS-D"/>
    <property type="match status" value="1"/>
</dbReference>
<name>A0A9J6BQC2_POLVA</name>
<evidence type="ECO:0008006" key="4">
    <source>
        <dbReference type="Google" id="ProtNLM"/>
    </source>
</evidence>
<evidence type="ECO:0000313" key="2">
    <source>
        <dbReference type="EMBL" id="KAG5671619.1"/>
    </source>
</evidence>
<comment type="caution">
    <text evidence="2">The sequence shown here is derived from an EMBL/GenBank/DDBJ whole genome shotgun (WGS) entry which is preliminary data.</text>
</comment>